<evidence type="ECO:0000313" key="1">
    <source>
        <dbReference type="EMBL" id="AXY68766.1"/>
    </source>
</evidence>
<protein>
    <submittedName>
        <fullName evidence="1">SIMPL domain-containing protein</fullName>
    </submittedName>
</protein>
<keyword evidence="2" id="KW-1185">Reference proteome</keyword>
<dbReference type="PANTHER" id="PTHR34387:SF1">
    <property type="entry name" value="PERIPLASMIC IMMUNOGENIC PROTEIN"/>
    <property type="match status" value="1"/>
</dbReference>
<gene>
    <name evidence="1" type="ORF">D3A95_12530</name>
</gene>
<dbReference type="AlphaFoldDB" id="A0A3B7MP59"/>
<dbReference type="InterPro" id="IPR007497">
    <property type="entry name" value="SIMPL/DUF541"/>
</dbReference>
<dbReference type="Gene3D" id="3.30.110.170">
    <property type="entry name" value="Protein of unknown function (DUF541), domain 1"/>
    <property type="match status" value="1"/>
</dbReference>
<proteinExistence type="predicted"/>
<dbReference type="InterPro" id="IPR052022">
    <property type="entry name" value="26kDa_periplasmic_antigen"/>
</dbReference>
<sequence length="235" mass="24844">MKHPLTPFYTLGLAALLVGGTVVLPERPAMSQEAQRTLTVTGRGTEAISATLAQVSLGVEVQGRTAQEVQQEVARRANAVLAVLRAREVSQLQTTGLGLSPNYQYTNNQRILVGYIGRNTVSFRIASDRVGPLLDAAVQAGATTIDNISFTAPEATIAAAQRTALQRATQDAQSQAQAVLSALNLQPRQVVSIQIHQAAPPPRPLAVRAATMADSTPVVSGELQVEASVTLQISY</sequence>
<dbReference type="GO" id="GO:0006974">
    <property type="term" value="P:DNA damage response"/>
    <property type="evidence" value="ECO:0007669"/>
    <property type="project" value="TreeGrafter"/>
</dbReference>
<name>A0A3B7MP59_9CYAN</name>
<accession>A0A3B7MP59</accession>
<dbReference type="Gene3D" id="3.30.70.2970">
    <property type="entry name" value="Protein of unknown function (DUF541), domain 2"/>
    <property type="match status" value="1"/>
</dbReference>
<evidence type="ECO:0000313" key="2">
    <source>
        <dbReference type="Proteomes" id="UP000261812"/>
    </source>
</evidence>
<dbReference type="KEGG" id="tsq:D3A95_12530"/>
<dbReference type="EMBL" id="CP032152">
    <property type="protein sequence ID" value="AXY68766.1"/>
    <property type="molecule type" value="Genomic_DNA"/>
</dbReference>
<dbReference type="Proteomes" id="UP000261812">
    <property type="component" value="Chromosome"/>
</dbReference>
<dbReference type="PANTHER" id="PTHR34387">
    <property type="entry name" value="SLR1258 PROTEIN"/>
    <property type="match status" value="1"/>
</dbReference>
<organism evidence="1 2">
    <name type="scientific">Thermosynechococcus sichuanensis E542</name>
    <dbReference type="NCBI Taxonomy" id="2016101"/>
    <lineage>
        <taxon>Bacteria</taxon>
        <taxon>Bacillati</taxon>
        <taxon>Cyanobacteriota</taxon>
        <taxon>Cyanophyceae</taxon>
        <taxon>Acaryochloridales</taxon>
        <taxon>Thermosynechococcaceae</taxon>
        <taxon>Thermosynechococcus</taxon>
        <taxon>Thermosynechococcus sichuanensis</taxon>
    </lineage>
</organism>
<reference evidence="2" key="1">
    <citation type="submission" date="2018-09" db="EMBL/GenBank/DDBJ databases">
        <title>Complete genome sequence of thermophilic cyanobacteria strain Thermosynechococcus elongatus PKUAC-SCTE542.</title>
        <authorList>
            <person name="Liang Y."/>
            <person name="Tang J."/>
            <person name="Daroch M."/>
        </authorList>
    </citation>
    <scope>NUCLEOTIDE SEQUENCE [LARGE SCALE GENOMIC DNA]</scope>
    <source>
        <strain evidence="2">E542</strain>
    </source>
</reference>
<dbReference type="Pfam" id="PF04402">
    <property type="entry name" value="SIMPL"/>
    <property type="match status" value="1"/>
</dbReference>